<sequence>MKLISLNIWGGEIYQPLVDFLEKYRLGTDIFCFQEMFKNEGGVRNANSEKIATFSNIKNILPDFNGYFEDYVAPGNYNKEGLAIFVKKNIETKDNGEIFIYNPPNIGLSNDDPASLWRNLQYIKCGFGGKEFLIANMHGLFDFATRSHKSDIPERIEQSRRAKAFLDKHNCPKILCGDFNLWPDTESLKILEKGMVNLIKKFDIYSTRSEFFKHENRFADYVLASKDIKVNNFQVLPETVSDHLSLCLDFDVD</sequence>
<evidence type="ECO:0000259" key="1">
    <source>
        <dbReference type="Pfam" id="PF03372"/>
    </source>
</evidence>
<dbReference type="Gene3D" id="3.60.10.10">
    <property type="entry name" value="Endonuclease/exonuclease/phosphatase"/>
    <property type="match status" value="1"/>
</dbReference>
<protein>
    <recommendedName>
        <fullName evidence="1">Endonuclease/exonuclease/phosphatase domain-containing protein</fullName>
    </recommendedName>
</protein>
<feature type="domain" description="Endonuclease/exonuclease/phosphatase" evidence="1">
    <location>
        <begin position="4"/>
        <end position="243"/>
    </location>
</feature>
<dbReference type="Proteomes" id="UP000176581">
    <property type="component" value="Unassembled WGS sequence"/>
</dbReference>
<dbReference type="AlphaFoldDB" id="A0A1F8FQ62"/>
<dbReference type="Pfam" id="PF03372">
    <property type="entry name" value="Exo_endo_phos"/>
    <property type="match status" value="1"/>
</dbReference>
<organism evidence="2 3">
    <name type="scientific">Candidatus Yanofskybacteria bacterium RIFCSPHIGHO2_02_FULL_43_22</name>
    <dbReference type="NCBI Taxonomy" id="1802681"/>
    <lineage>
        <taxon>Bacteria</taxon>
        <taxon>Candidatus Yanofskyibacteriota</taxon>
    </lineage>
</organism>
<dbReference type="EMBL" id="MGJV01000014">
    <property type="protein sequence ID" value="OGN15202.1"/>
    <property type="molecule type" value="Genomic_DNA"/>
</dbReference>
<reference evidence="2 3" key="1">
    <citation type="journal article" date="2016" name="Nat. Commun.">
        <title>Thousands of microbial genomes shed light on interconnected biogeochemical processes in an aquifer system.</title>
        <authorList>
            <person name="Anantharaman K."/>
            <person name="Brown C.T."/>
            <person name="Hug L.A."/>
            <person name="Sharon I."/>
            <person name="Castelle C.J."/>
            <person name="Probst A.J."/>
            <person name="Thomas B.C."/>
            <person name="Singh A."/>
            <person name="Wilkins M.J."/>
            <person name="Karaoz U."/>
            <person name="Brodie E.L."/>
            <person name="Williams K.H."/>
            <person name="Hubbard S.S."/>
            <person name="Banfield J.F."/>
        </authorList>
    </citation>
    <scope>NUCLEOTIDE SEQUENCE [LARGE SCALE GENOMIC DNA]</scope>
</reference>
<evidence type="ECO:0000313" key="3">
    <source>
        <dbReference type="Proteomes" id="UP000176581"/>
    </source>
</evidence>
<dbReference type="SUPFAM" id="SSF56219">
    <property type="entry name" value="DNase I-like"/>
    <property type="match status" value="1"/>
</dbReference>
<proteinExistence type="predicted"/>
<dbReference type="InterPro" id="IPR005135">
    <property type="entry name" value="Endo/exonuclease/phosphatase"/>
</dbReference>
<comment type="caution">
    <text evidence="2">The sequence shown here is derived from an EMBL/GenBank/DDBJ whole genome shotgun (WGS) entry which is preliminary data.</text>
</comment>
<dbReference type="InterPro" id="IPR036691">
    <property type="entry name" value="Endo/exonu/phosph_ase_sf"/>
</dbReference>
<name>A0A1F8FQ62_9BACT</name>
<dbReference type="GO" id="GO:0003824">
    <property type="term" value="F:catalytic activity"/>
    <property type="evidence" value="ECO:0007669"/>
    <property type="project" value="InterPro"/>
</dbReference>
<evidence type="ECO:0000313" key="2">
    <source>
        <dbReference type="EMBL" id="OGN15202.1"/>
    </source>
</evidence>
<gene>
    <name evidence="2" type="ORF">A3J47_03500</name>
</gene>
<accession>A0A1F8FQ62</accession>